<dbReference type="KEGG" id="elio:KO353_00040"/>
<dbReference type="Proteomes" id="UP000694001">
    <property type="component" value="Chromosome"/>
</dbReference>
<organism evidence="5 6">
    <name type="scientific">Elioraea tepida</name>
    <dbReference type="NCBI Taxonomy" id="2843330"/>
    <lineage>
        <taxon>Bacteria</taxon>
        <taxon>Pseudomonadati</taxon>
        <taxon>Pseudomonadota</taxon>
        <taxon>Alphaproteobacteria</taxon>
        <taxon>Acetobacterales</taxon>
        <taxon>Elioraeaceae</taxon>
        <taxon>Elioraea</taxon>
    </lineage>
</organism>
<dbReference type="FunFam" id="3.40.50.300:FF:000425">
    <property type="entry name" value="Probable ABC transporter, ATP-binding subunit"/>
    <property type="match status" value="1"/>
</dbReference>
<dbReference type="PROSITE" id="PS50893">
    <property type="entry name" value="ABC_TRANSPORTER_2"/>
    <property type="match status" value="1"/>
</dbReference>
<keyword evidence="1" id="KW-0813">Transport</keyword>
<dbReference type="PANTHER" id="PTHR42781:SF4">
    <property type="entry name" value="SPERMIDINE_PUTRESCINE IMPORT ATP-BINDING PROTEIN POTA"/>
    <property type="match status" value="1"/>
</dbReference>
<proteinExistence type="predicted"/>
<dbReference type="RefSeq" id="WP_218285782.1">
    <property type="nucleotide sequence ID" value="NZ_CP076448.1"/>
</dbReference>
<dbReference type="InterPro" id="IPR017871">
    <property type="entry name" value="ABC_transporter-like_CS"/>
</dbReference>
<evidence type="ECO:0000313" key="6">
    <source>
        <dbReference type="Proteomes" id="UP000694001"/>
    </source>
</evidence>
<keyword evidence="2" id="KW-0547">Nucleotide-binding</keyword>
<dbReference type="InterPro" id="IPR003593">
    <property type="entry name" value="AAA+_ATPase"/>
</dbReference>
<protein>
    <submittedName>
        <fullName evidence="5">ABC transporter ATP-binding protein</fullName>
    </submittedName>
</protein>
<evidence type="ECO:0000256" key="3">
    <source>
        <dbReference type="ARBA" id="ARBA00022840"/>
    </source>
</evidence>
<dbReference type="AlphaFoldDB" id="A0A975U1P4"/>
<dbReference type="PANTHER" id="PTHR42781">
    <property type="entry name" value="SPERMIDINE/PUTRESCINE IMPORT ATP-BINDING PROTEIN POTA"/>
    <property type="match status" value="1"/>
</dbReference>
<keyword evidence="6" id="KW-1185">Reference proteome</keyword>
<reference evidence="5" key="1">
    <citation type="submission" date="2021-06" db="EMBL/GenBank/DDBJ databases">
        <title>Elioraea tepida, sp. nov., a moderately thermophilic aerobic anoxygenic phototrophic bacterium isolated from an alkaline siliceous hot spring mat community in Yellowstone National Park, WY, USA.</title>
        <authorList>
            <person name="Saini M.K."/>
            <person name="Yoshida S."/>
            <person name="Sebastian A."/>
            <person name="Hirose S."/>
            <person name="Hara E."/>
            <person name="Tamaki H."/>
            <person name="Soulier N.T."/>
            <person name="Albert I."/>
            <person name="Hanada S."/>
            <person name="Bryant D.A."/>
            <person name="Tank M."/>
        </authorList>
    </citation>
    <scope>NUCLEOTIDE SEQUENCE</scope>
    <source>
        <strain evidence="5">MS-P2</strain>
    </source>
</reference>
<keyword evidence="3 5" id="KW-0067">ATP-binding</keyword>
<feature type="domain" description="ABC transporter" evidence="4">
    <location>
        <begin position="11"/>
        <end position="241"/>
    </location>
</feature>
<dbReference type="Pfam" id="PF00005">
    <property type="entry name" value="ABC_tran"/>
    <property type="match status" value="1"/>
</dbReference>
<dbReference type="SMART" id="SM00382">
    <property type="entry name" value="AAA"/>
    <property type="match status" value="1"/>
</dbReference>
<dbReference type="PROSITE" id="PS00211">
    <property type="entry name" value="ABC_TRANSPORTER_1"/>
    <property type="match status" value="1"/>
</dbReference>
<dbReference type="EMBL" id="CP076448">
    <property type="protein sequence ID" value="QXM24725.1"/>
    <property type="molecule type" value="Genomic_DNA"/>
</dbReference>
<dbReference type="GO" id="GO:0005524">
    <property type="term" value="F:ATP binding"/>
    <property type="evidence" value="ECO:0007669"/>
    <property type="project" value="UniProtKB-KW"/>
</dbReference>
<evidence type="ECO:0000259" key="4">
    <source>
        <dbReference type="PROSITE" id="PS50893"/>
    </source>
</evidence>
<dbReference type="InterPro" id="IPR050093">
    <property type="entry name" value="ABC_SmlMolc_Importer"/>
</dbReference>
<dbReference type="InterPro" id="IPR003439">
    <property type="entry name" value="ABC_transporter-like_ATP-bd"/>
</dbReference>
<evidence type="ECO:0000313" key="5">
    <source>
        <dbReference type="EMBL" id="QXM24725.1"/>
    </source>
</evidence>
<evidence type="ECO:0000256" key="2">
    <source>
        <dbReference type="ARBA" id="ARBA00022741"/>
    </source>
</evidence>
<dbReference type="GO" id="GO:0015697">
    <property type="term" value="P:quaternary ammonium group transport"/>
    <property type="evidence" value="ECO:0007669"/>
    <property type="project" value="UniProtKB-ARBA"/>
</dbReference>
<dbReference type="GO" id="GO:0016887">
    <property type="term" value="F:ATP hydrolysis activity"/>
    <property type="evidence" value="ECO:0007669"/>
    <property type="project" value="InterPro"/>
</dbReference>
<name>A0A975U1P4_9PROT</name>
<sequence>MPGSIRRGHTLDVEDLIVRYGSFVALAGVSLSVEPGEVVALLGPSGCGKTTLLRTVAGFVRQASGAVMIDGERVDALPPNRRNVGIVFQNYALFPHMTVAENVAYGLRARGQRGEAVTKRVAELLELVQLGPLRDRRPAHLSGGQQQRVALARALAIDPRILLLDEPFAALDRSLRLDMQIEIKRLQRSLGLTAILVTHDQDEAMSVADRIAVMRRGRIEQLGSPVAVYDTPATLFVAGFIGTANRLAGTVKAVVAGRVTVRLDAGAEVTLDACGVGAGQRVLLSVRPEHLMLADGPGEGRFPVTLGLAVPLGGQTIREATTSDGTTLRLTETRRGAIPDHGPRGFCRLAEDARPALFPFPDTVED</sequence>
<evidence type="ECO:0000256" key="1">
    <source>
        <dbReference type="ARBA" id="ARBA00022448"/>
    </source>
</evidence>
<gene>
    <name evidence="5" type="ORF">KO353_00040</name>
</gene>
<accession>A0A975U1P4</accession>